<keyword evidence="4 7" id="KW-0472">Membrane</keyword>
<dbReference type="EMBL" id="CH981530">
    <property type="protein sequence ID" value="EDK46809.1"/>
    <property type="molecule type" value="Genomic_DNA"/>
</dbReference>
<feature type="binding site" evidence="5">
    <location>
        <position position="354"/>
    </location>
    <ligand>
        <name>Zn(2+)</name>
        <dbReference type="ChEBI" id="CHEBI:29105"/>
    </ligand>
</feature>
<dbReference type="InParanoid" id="A5E5V1"/>
<comment type="subcellular location">
    <subcellularLocation>
        <location evidence="1">Membrane</location>
        <topology evidence="1">Multi-pass membrane protein</topology>
    </subcellularLocation>
</comment>
<gene>
    <name evidence="8" type="ORF">LELG_04990</name>
</gene>
<feature type="transmembrane region" description="Helical" evidence="7">
    <location>
        <begin position="336"/>
        <end position="356"/>
    </location>
</feature>
<evidence type="ECO:0000256" key="5">
    <source>
        <dbReference type="PIRSR" id="PIRSR604254-1"/>
    </source>
</evidence>
<dbReference type="FunCoup" id="A5E5V1">
    <property type="interactions" value="20"/>
</dbReference>
<dbReference type="PANTHER" id="PTHR20855:SF97">
    <property type="entry name" value="ADIPOR-LIKE RECEPTOR IZH3-RELATED"/>
    <property type="match status" value="1"/>
</dbReference>
<dbReference type="InterPro" id="IPR004254">
    <property type="entry name" value="AdipoR/HlyIII-related"/>
</dbReference>
<dbReference type="VEuPathDB" id="FungiDB:LELG_04990"/>
<dbReference type="Proteomes" id="UP000001996">
    <property type="component" value="Unassembled WGS sequence"/>
</dbReference>
<keyword evidence="9" id="KW-1185">Reference proteome</keyword>
<organism evidence="8 9">
    <name type="scientific">Lodderomyces elongisporus (strain ATCC 11503 / CBS 2605 / JCM 1781 / NBRC 1676 / NRRL YB-4239)</name>
    <name type="common">Yeast</name>
    <name type="synonym">Saccharomyces elongisporus</name>
    <dbReference type="NCBI Taxonomy" id="379508"/>
    <lineage>
        <taxon>Eukaryota</taxon>
        <taxon>Fungi</taxon>
        <taxon>Dikarya</taxon>
        <taxon>Ascomycota</taxon>
        <taxon>Saccharomycotina</taxon>
        <taxon>Pichiomycetes</taxon>
        <taxon>Debaryomycetaceae</taxon>
        <taxon>Candida/Lodderomyces clade</taxon>
        <taxon>Lodderomyces</taxon>
    </lineage>
</organism>
<evidence type="ECO:0000256" key="4">
    <source>
        <dbReference type="ARBA" id="ARBA00023136"/>
    </source>
</evidence>
<feature type="transmembrane region" description="Helical" evidence="7">
    <location>
        <begin position="368"/>
        <end position="387"/>
    </location>
</feature>
<dbReference type="Pfam" id="PF03006">
    <property type="entry name" value="HlyIII"/>
    <property type="match status" value="1"/>
</dbReference>
<evidence type="ECO:0000313" key="8">
    <source>
        <dbReference type="EMBL" id="EDK46809.1"/>
    </source>
</evidence>
<dbReference type="OrthoDB" id="5585746at2759"/>
<dbReference type="GO" id="GO:0038023">
    <property type="term" value="F:signaling receptor activity"/>
    <property type="evidence" value="ECO:0007669"/>
    <property type="project" value="TreeGrafter"/>
</dbReference>
<feature type="transmembrane region" description="Helical" evidence="7">
    <location>
        <begin position="432"/>
        <end position="452"/>
    </location>
</feature>
<dbReference type="OMA" id="WRYDVII"/>
<evidence type="ECO:0000256" key="6">
    <source>
        <dbReference type="SAM" id="MobiDB-lite"/>
    </source>
</evidence>
<name>A5E5V1_LODEL</name>
<feature type="compositionally biased region" description="Low complexity" evidence="6">
    <location>
        <begin position="93"/>
        <end position="114"/>
    </location>
</feature>
<feature type="transmembrane region" description="Helical" evidence="7">
    <location>
        <begin position="458"/>
        <end position="480"/>
    </location>
</feature>
<dbReference type="PANTHER" id="PTHR20855">
    <property type="entry name" value="ADIPOR/PROGESTIN RECEPTOR-RELATED"/>
    <property type="match status" value="1"/>
</dbReference>
<evidence type="ECO:0000256" key="2">
    <source>
        <dbReference type="ARBA" id="ARBA00022692"/>
    </source>
</evidence>
<keyword evidence="5" id="KW-0862">Zinc</keyword>
<feature type="region of interest" description="Disordered" evidence="6">
    <location>
        <begin position="72"/>
        <end position="114"/>
    </location>
</feature>
<dbReference type="GO" id="GO:0006882">
    <property type="term" value="P:intracellular zinc ion homeostasis"/>
    <property type="evidence" value="ECO:0007669"/>
    <property type="project" value="TreeGrafter"/>
</dbReference>
<evidence type="ECO:0000313" key="9">
    <source>
        <dbReference type="Proteomes" id="UP000001996"/>
    </source>
</evidence>
<dbReference type="GO" id="GO:0046872">
    <property type="term" value="F:metal ion binding"/>
    <property type="evidence" value="ECO:0007669"/>
    <property type="project" value="UniProtKB-KW"/>
</dbReference>
<keyword evidence="5" id="KW-0479">Metal-binding</keyword>
<reference evidence="8 9" key="1">
    <citation type="journal article" date="2009" name="Nature">
        <title>Evolution of pathogenicity and sexual reproduction in eight Candida genomes.</title>
        <authorList>
            <person name="Butler G."/>
            <person name="Rasmussen M.D."/>
            <person name="Lin M.F."/>
            <person name="Santos M.A."/>
            <person name="Sakthikumar S."/>
            <person name="Munro C.A."/>
            <person name="Rheinbay E."/>
            <person name="Grabherr M."/>
            <person name="Forche A."/>
            <person name="Reedy J.L."/>
            <person name="Agrafioti I."/>
            <person name="Arnaud M.B."/>
            <person name="Bates S."/>
            <person name="Brown A.J."/>
            <person name="Brunke S."/>
            <person name="Costanzo M.C."/>
            <person name="Fitzpatrick D.A."/>
            <person name="de Groot P.W."/>
            <person name="Harris D."/>
            <person name="Hoyer L.L."/>
            <person name="Hube B."/>
            <person name="Klis F.M."/>
            <person name="Kodira C."/>
            <person name="Lennard N."/>
            <person name="Logue M.E."/>
            <person name="Martin R."/>
            <person name="Neiman A.M."/>
            <person name="Nikolaou E."/>
            <person name="Quail M.A."/>
            <person name="Quinn J."/>
            <person name="Santos M.C."/>
            <person name="Schmitzberger F.F."/>
            <person name="Sherlock G."/>
            <person name="Shah P."/>
            <person name="Silverstein K.A."/>
            <person name="Skrzypek M.S."/>
            <person name="Soll D."/>
            <person name="Staggs R."/>
            <person name="Stansfield I."/>
            <person name="Stumpf M.P."/>
            <person name="Sudbery P.E."/>
            <person name="Srikantha T."/>
            <person name="Zeng Q."/>
            <person name="Berman J."/>
            <person name="Berriman M."/>
            <person name="Heitman J."/>
            <person name="Gow N.A."/>
            <person name="Lorenz M.C."/>
            <person name="Birren B.W."/>
            <person name="Kellis M."/>
            <person name="Cuomo C.A."/>
        </authorList>
    </citation>
    <scope>NUCLEOTIDE SEQUENCE [LARGE SCALE GENOMIC DNA]</scope>
    <source>
        <strain evidence="9">ATCC 11503 / BCRC 21390 / CBS 2605 / JCM 1781 / NBRC 1676 / NRRL YB-4239</strain>
    </source>
</reference>
<feature type="transmembrane region" description="Helical" evidence="7">
    <location>
        <begin position="399"/>
        <end position="420"/>
    </location>
</feature>
<feature type="transmembrane region" description="Helical" evidence="7">
    <location>
        <begin position="299"/>
        <end position="316"/>
    </location>
</feature>
<evidence type="ECO:0000256" key="1">
    <source>
        <dbReference type="ARBA" id="ARBA00004141"/>
    </source>
</evidence>
<sequence length="644" mass="74616">MSTATETFTQEDAVLQNRFRRQGKSLPGPATAMSQVEELLIEKLDYFVSSIESKLDHFDSYFKVKKEESKKQAKQAKQASKDNSNKYLSVRDINSNNGSSTSSSTSASNSRRNSTSSIASLKEISIMKLNLVQDRLRLIRKSVLSKGFTNLDYLYNLLDDQYNYLFNQTLPEIDNQLEQENEKGDKESVALNKEILSGKIINTISYFEEKLIKIDDYIREKTPLLEDEMDTSDAMYNKLRFFNFNRALKNALENPRGLIHYYELPLSWRENKYIIEGYRFSLKHTSMLKSIFKMHNETMNIWTHLVGLGIILYIAFVHFPSTNAFSKNNMWDNLAMYQFLAAACTCLISSSIWHTYSCFAHYPSRQNFACIDYTGITILITCSIIAVEYCTLFQHPNLLYLYMAFSIAMGVFGFVFNWSLYFDKPECRSLRIGFFVGLSTSGATALLCQAYYEGILYSIKFFLPLCYKSFVWYGLGVVFYGGLIPERWRYDVIIEENIGACQHHYNIEDVLEDNVGHAGREEIQQIEKELEEMRPHSHAQHGAVVEKMEDKKQEEEEEKVDNKVEGDEERNNGESVVDDDELRFRQLINKHFKKQPVRTPYANSWLSLWWVDYFLASHNLWHICVVLGVLGHYSSVLNMLDGLN</sequence>
<evidence type="ECO:0000256" key="3">
    <source>
        <dbReference type="ARBA" id="ARBA00022989"/>
    </source>
</evidence>
<proteinExistence type="predicted"/>
<dbReference type="GO" id="GO:0016020">
    <property type="term" value="C:membrane"/>
    <property type="evidence" value="ECO:0007669"/>
    <property type="project" value="UniProtKB-SubCell"/>
</dbReference>
<dbReference type="HOGENOM" id="CLU_025943_0_1_1"/>
<feature type="compositionally biased region" description="Basic and acidic residues" evidence="6">
    <location>
        <begin position="544"/>
        <end position="572"/>
    </location>
</feature>
<feature type="region of interest" description="Disordered" evidence="6">
    <location>
        <begin position="536"/>
        <end position="575"/>
    </location>
</feature>
<dbReference type="eggNOG" id="KOG0748">
    <property type="taxonomic scope" value="Eukaryota"/>
</dbReference>
<keyword evidence="3 7" id="KW-1133">Transmembrane helix</keyword>
<evidence type="ECO:0000256" key="7">
    <source>
        <dbReference type="SAM" id="Phobius"/>
    </source>
</evidence>
<keyword evidence="2 7" id="KW-0812">Transmembrane</keyword>
<dbReference type="STRING" id="379508.A5E5V1"/>
<evidence type="ECO:0008006" key="10">
    <source>
        <dbReference type="Google" id="ProtNLM"/>
    </source>
</evidence>
<protein>
    <recommendedName>
        <fullName evidence="10">ADIPOR-like receptor IZH3</fullName>
    </recommendedName>
</protein>
<accession>A5E5V1</accession>
<dbReference type="AlphaFoldDB" id="A5E5V1"/>